<evidence type="ECO:0000256" key="3">
    <source>
        <dbReference type="ARBA" id="ARBA00008207"/>
    </source>
</evidence>
<evidence type="ECO:0000256" key="16">
    <source>
        <dbReference type="ARBA" id="ARBA00047415"/>
    </source>
</evidence>
<name>A0A7C3J6Z5_UNCW3</name>
<evidence type="ECO:0000256" key="14">
    <source>
        <dbReference type="ARBA" id="ARBA00023284"/>
    </source>
</evidence>
<evidence type="ECO:0000256" key="5">
    <source>
        <dbReference type="ARBA" id="ARBA00016895"/>
    </source>
</evidence>
<evidence type="ECO:0000256" key="13">
    <source>
        <dbReference type="ARBA" id="ARBA00023157"/>
    </source>
</evidence>
<evidence type="ECO:0000256" key="2">
    <source>
        <dbReference type="ARBA" id="ARBA00004691"/>
    </source>
</evidence>
<keyword evidence="12 17" id="KW-0411">Iron-sulfur</keyword>
<dbReference type="GO" id="GO:0052693">
    <property type="term" value="F:epoxyqueuosine reductase activity"/>
    <property type="evidence" value="ECO:0007669"/>
    <property type="project" value="UniProtKB-UniRule"/>
</dbReference>
<gene>
    <name evidence="17" type="primary">queH</name>
    <name evidence="18" type="ORF">ENS15_05910</name>
</gene>
<evidence type="ECO:0000256" key="17">
    <source>
        <dbReference type="HAMAP-Rule" id="MF_02089"/>
    </source>
</evidence>
<keyword evidence="6 17" id="KW-0004">4Fe-4S</keyword>
<comment type="catalytic activity">
    <reaction evidence="16 17">
        <text>epoxyqueuosine(34) in tRNA + AH2 = queuosine(34) in tRNA + A + H2O</text>
        <dbReference type="Rhea" id="RHEA:32159"/>
        <dbReference type="Rhea" id="RHEA-COMP:18571"/>
        <dbReference type="Rhea" id="RHEA-COMP:18582"/>
        <dbReference type="ChEBI" id="CHEBI:13193"/>
        <dbReference type="ChEBI" id="CHEBI:15377"/>
        <dbReference type="ChEBI" id="CHEBI:17499"/>
        <dbReference type="ChEBI" id="CHEBI:194431"/>
        <dbReference type="ChEBI" id="CHEBI:194443"/>
        <dbReference type="EC" id="1.17.99.6"/>
    </reaction>
</comment>
<dbReference type="PANTHER" id="PTHR36701">
    <property type="entry name" value="EPOXYQUEUOSINE REDUCTASE QUEH"/>
    <property type="match status" value="1"/>
</dbReference>
<organism evidence="18">
    <name type="scientific">candidate division WOR-3 bacterium</name>
    <dbReference type="NCBI Taxonomy" id="2052148"/>
    <lineage>
        <taxon>Bacteria</taxon>
        <taxon>Bacteria division WOR-3</taxon>
    </lineage>
</organism>
<comment type="caution">
    <text evidence="18">The sequence shown here is derived from an EMBL/GenBank/DDBJ whole genome shotgun (WGS) entry which is preliminary data.</text>
</comment>
<comment type="function">
    <text evidence="1 17">Catalyzes the conversion of epoxyqueuosine (oQ) to queuosine (Q), which is a hypermodified base found in the wobble positions of tRNA(Asp), tRNA(Asn), tRNA(His) and tRNA(Tyr).</text>
</comment>
<evidence type="ECO:0000256" key="10">
    <source>
        <dbReference type="ARBA" id="ARBA00023002"/>
    </source>
</evidence>
<evidence type="ECO:0000256" key="9">
    <source>
        <dbReference type="ARBA" id="ARBA00022785"/>
    </source>
</evidence>
<keyword evidence="8 17" id="KW-0479">Metal-binding</keyword>
<feature type="binding site" evidence="17">
    <location>
        <position position="9"/>
    </location>
    <ligand>
        <name>[4Fe-4S] cluster</name>
        <dbReference type="ChEBI" id="CHEBI:49883"/>
    </ligand>
</feature>
<feature type="binding site" evidence="17">
    <location>
        <position position="87"/>
    </location>
    <ligand>
        <name>[4Fe-4S] cluster</name>
        <dbReference type="ChEBI" id="CHEBI:49883"/>
    </ligand>
</feature>
<evidence type="ECO:0000256" key="8">
    <source>
        <dbReference type="ARBA" id="ARBA00022723"/>
    </source>
</evidence>
<evidence type="ECO:0000256" key="15">
    <source>
        <dbReference type="ARBA" id="ARBA00031446"/>
    </source>
</evidence>
<dbReference type="EMBL" id="DSTT01000005">
    <property type="protein sequence ID" value="HFK24167.1"/>
    <property type="molecule type" value="Genomic_DNA"/>
</dbReference>
<feature type="disulfide bond" description="Redox-active" evidence="17">
    <location>
        <begin position="169"/>
        <end position="171"/>
    </location>
</feature>
<feature type="binding site" evidence="17">
    <location>
        <position position="10"/>
    </location>
    <ligand>
        <name>[4Fe-4S] cluster</name>
        <dbReference type="ChEBI" id="CHEBI:49883"/>
    </ligand>
</feature>
<keyword evidence="14 17" id="KW-0676">Redox-active center</keyword>
<dbReference type="GO" id="GO:0008616">
    <property type="term" value="P:tRNA queuosine(34) biosynthetic process"/>
    <property type="evidence" value="ECO:0007669"/>
    <property type="project" value="UniProtKB-UniRule"/>
</dbReference>
<keyword evidence="13 17" id="KW-1015">Disulfide bond</keyword>
<comment type="similarity">
    <text evidence="3 17">Belongs to the QueH family.</text>
</comment>
<feature type="binding site" evidence="17">
    <location>
        <position position="90"/>
    </location>
    <ligand>
        <name>[4Fe-4S] cluster</name>
        <dbReference type="ChEBI" id="CHEBI:49883"/>
    </ligand>
</feature>
<keyword evidence="10 17" id="KW-0560">Oxidoreductase</keyword>
<dbReference type="HAMAP" id="MF_02089">
    <property type="entry name" value="QueH"/>
    <property type="match status" value="1"/>
</dbReference>
<dbReference type="GO" id="GO:0046872">
    <property type="term" value="F:metal ion binding"/>
    <property type="evidence" value="ECO:0007669"/>
    <property type="project" value="UniProtKB-KW"/>
</dbReference>
<evidence type="ECO:0000256" key="1">
    <source>
        <dbReference type="ARBA" id="ARBA00002268"/>
    </source>
</evidence>
<dbReference type="PANTHER" id="PTHR36701:SF1">
    <property type="entry name" value="EPOXYQUEUOSINE REDUCTASE QUEH"/>
    <property type="match status" value="1"/>
</dbReference>
<comment type="pathway">
    <text evidence="2 17">tRNA modification; tRNA-queuosine biosynthesis.</text>
</comment>
<keyword evidence="7 17" id="KW-0819">tRNA processing</keyword>
<reference evidence="18" key="1">
    <citation type="journal article" date="2020" name="mSystems">
        <title>Genome- and Community-Level Interaction Insights into Carbon Utilization and Element Cycling Functions of Hydrothermarchaeota in Hydrothermal Sediment.</title>
        <authorList>
            <person name="Zhou Z."/>
            <person name="Liu Y."/>
            <person name="Xu W."/>
            <person name="Pan J."/>
            <person name="Luo Z.H."/>
            <person name="Li M."/>
        </authorList>
    </citation>
    <scope>NUCLEOTIDE SEQUENCE [LARGE SCALE GENOMIC DNA]</scope>
    <source>
        <strain evidence="18">SpSt-464</strain>
    </source>
</reference>
<keyword evidence="9 17" id="KW-0671">Queuosine biosynthesis</keyword>
<dbReference type="InterPro" id="IPR003828">
    <property type="entry name" value="QueH"/>
</dbReference>
<proteinExistence type="inferred from homology"/>
<evidence type="ECO:0000256" key="11">
    <source>
        <dbReference type="ARBA" id="ARBA00023004"/>
    </source>
</evidence>
<evidence type="ECO:0000256" key="4">
    <source>
        <dbReference type="ARBA" id="ARBA00012622"/>
    </source>
</evidence>
<evidence type="ECO:0000256" key="7">
    <source>
        <dbReference type="ARBA" id="ARBA00022694"/>
    </source>
</evidence>
<accession>A0A7C3J6Z5</accession>
<evidence type="ECO:0000256" key="12">
    <source>
        <dbReference type="ARBA" id="ARBA00023014"/>
    </source>
</evidence>
<dbReference type="UniPathway" id="UPA00392"/>
<protein>
    <recommendedName>
        <fullName evidence="5 17">Epoxyqueuosine reductase QueH</fullName>
        <ecNumber evidence="4 17">1.17.99.6</ecNumber>
    </recommendedName>
    <alternativeName>
        <fullName evidence="15 17">Queuosine biosynthesis protein QueH</fullName>
    </alternativeName>
</protein>
<dbReference type="Pfam" id="PF02677">
    <property type="entry name" value="QueH"/>
    <property type="match status" value="1"/>
</dbReference>
<dbReference type="EC" id="1.17.99.6" evidence="4 17"/>
<keyword evidence="11 17" id="KW-0408">Iron</keyword>
<dbReference type="AlphaFoldDB" id="A0A7C3J6Z5"/>
<evidence type="ECO:0000313" key="18">
    <source>
        <dbReference type="EMBL" id="HFK24167.1"/>
    </source>
</evidence>
<dbReference type="GO" id="GO:0051539">
    <property type="term" value="F:4 iron, 4 sulfur cluster binding"/>
    <property type="evidence" value="ECO:0007669"/>
    <property type="project" value="UniProtKB-UniRule"/>
</dbReference>
<evidence type="ECO:0000256" key="6">
    <source>
        <dbReference type="ARBA" id="ARBA00022485"/>
    </source>
</evidence>
<sequence>MENLILHTCCGPDLTYSYKFFSQKYKVISLFVNDNIDTEDEFEKRYEEVLKVARHFGFESKKLKYESKNFLENVVGLENEPEMGKRCEVCHLTNFRKVAKFCKENNYNYFSTTLTISPHKNVELINSIGENVAKEFGIIFIKENLRKNDGFKESVKISKELNLYRQNYCGCIFSRGKCGQRVKI</sequence>